<dbReference type="EMBL" id="DXHU01000016">
    <property type="protein sequence ID" value="HIV98966.1"/>
    <property type="molecule type" value="Genomic_DNA"/>
</dbReference>
<reference evidence="2" key="2">
    <citation type="submission" date="2021-04" db="EMBL/GenBank/DDBJ databases">
        <authorList>
            <person name="Gilroy R."/>
        </authorList>
    </citation>
    <scope>NUCLEOTIDE SEQUENCE</scope>
    <source>
        <strain evidence="2">Gambia11-129</strain>
    </source>
</reference>
<comment type="caution">
    <text evidence="2">The sequence shown here is derived from an EMBL/GenBank/DDBJ whole genome shotgun (WGS) entry which is preliminary data.</text>
</comment>
<evidence type="ECO:0000256" key="1">
    <source>
        <dbReference type="SAM" id="Coils"/>
    </source>
</evidence>
<feature type="coiled-coil region" evidence="1">
    <location>
        <begin position="120"/>
        <end position="147"/>
    </location>
</feature>
<reference evidence="2" key="1">
    <citation type="journal article" date="2021" name="PeerJ">
        <title>Extensive microbial diversity within the chicken gut microbiome revealed by metagenomics and culture.</title>
        <authorList>
            <person name="Gilroy R."/>
            <person name="Ravi A."/>
            <person name="Getino M."/>
            <person name="Pursley I."/>
            <person name="Horton D.L."/>
            <person name="Alikhan N.F."/>
            <person name="Baker D."/>
            <person name="Gharbi K."/>
            <person name="Hall N."/>
            <person name="Watson M."/>
            <person name="Adriaenssens E.M."/>
            <person name="Foster-Nyarko E."/>
            <person name="Jarju S."/>
            <person name="Secka A."/>
            <person name="Antonio M."/>
            <person name="Oren A."/>
            <person name="Chaudhuri R.R."/>
            <person name="La Ragione R."/>
            <person name="Hildebrand F."/>
            <person name="Pallen M.J."/>
        </authorList>
    </citation>
    <scope>NUCLEOTIDE SEQUENCE</scope>
    <source>
        <strain evidence="2">Gambia11-129</strain>
    </source>
</reference>
<keyword evidence="1" id="KW-0175">Coiled coil</keyword>
<name>A0A9D1PUQ0_9SPIO</name>
<evidence type="ECO:0000313" key="3">
    <source>
        <dbReference type="Proteomes" id="UP000823936"/>
    </source>
</evidence>
<proteinExistence type="predicted"/>
<dbReference type="Proteomes" id="UP000823936">
    <property type="component" value="Unassembled WGS sequence"/>
</dbReference>
<organism evidence="2 3">
    <name type="scientific">Candidatus Ornithospirochaeta avicola</name>
    <dbReference type="NCBI Taxonomy" id="2840896"/>
    <lineage>
        <taxon>Bacteria</taxon>
        <taxon>Pseudomonadati</taxon>
        <taxon>Spirochaetota</taxon>
        <taxon>Spirochaetia</taxon>
        <taxon>Spirochaetales</taxon>
        <taxon>Spirochaetaceae</taxon>
        <taxon>Spirochaetaceae incertae sedis</taxon>
        <taxon>Candidatus Ornithospirochaeta</taxon>
    </lineage>
</organism>
<sequence>MSDKYTKFVSEEKLVAEMIALNDGKFSYTVDESESGQMGFSILDSKGRSLGSVIFSVDEDDEITGIIHSDSPKSKSLTAKALASYIEYTFDPFFGSYEEIKETLDYLSDEELRAIILNLISDAELSIDALENEIDKCIGDDDEDEEEREIDYLDPFQYPGAANLVMDEFASRKSFRDEEAVNSLINVMNLMKENEDTNNMILAEKCGRALSNILSFLPDDVEEEVEYTIASLSSRKSAFAAYAALYASDNHFTSECGSLLLKSIVVNARKIDNMKIKEKLKETEKRL</sequence>
<protein>
    <submittedName>
        <fullName evidence="2">Uncharacterized protein</fullName>
    </submittedName>
</protein>
<gene>
    <name evidence="2" type="ORF">IAB12_04210</name>
</gene>
<accession>A0A9D1PUQ0</accession>
<dbReference type="AlphaFoldDB" id="A0A9D1PUQ0"/>
<evidence type="ECO:0000313" key="2">
    <source>
        <dbReference type="EMBL" id="HIV98966.1"/>
    </source>
</evidence>